<evidence type="ECO:0000313" key="2">
    <source>
        <dbReference type="EMBL" id="RDX47803.1"/>
    </source>
</evidence>
<evidence type="ECO:0000256" key="1">
    <source>
        <dbReference type="SAM" id="MobiDB-lite"/>
    </source>
</evidence>
<name>A0A371D5J2_9APHY</name>
<dbReference type="Proteomes" id="UP000256964">
    <property type="component" value="Unassembled WGS sequence"/>
</dbReference>
<protein>
    <submittedName>
        <fullName evidence="2">Uncharacterized protein</fullName>
    </submittedName>
</protein>
<sequence length="106" mass="11180">MAVGTDLSLKERVVVQSGGGKGSGAEQGTWVQCTRFQTSVRLSVPSTFVSDDSTRWISRCSFPGSATTRTPLSRTPPASQGAASSAPPSGLTLDLFPAYWDANNRD</sequence>
<keyword evidence="3" id="KW-1185">Reference proteome</keyword>
<dbReference type="STRING" id="139420.A0A371D5J2"/>
<feature type="compositionally biased region" description="Low complexity" evidence="1">
    <location>
        <begin position="76"/>
        <end position="90"/>
    </location>
</feature>
<dbReference type="AlphaFoldDB" id="A0A371D5J2"/>
<evidence type="ECO:0000313" key="3">
    <source>
        <dbReference type="Proteomes" id="UP000256964"/>
    </source>
</evidence>
<dbReference type="EMBL" id="KZ857416">
    <property type="protein sequence ID" value="RDX47803.1"/>
    <property type="molecule type" value="Genomic_DNA"/>
</dbReference>
<reference evidence="2 3" key="1">
    <citation type="journal article" date="2018" name="Biotechnol. Biofuels">
        <title>Integrative visual omics of the white-rot fungus Polyporus brumalis exposes the biotechnological potential of its oxidative enzymes for delignifying raw plant biomass.</title>
        <authorList>
            <person name="Miyauchi S."/>
            <person name="Rancon A."/>
            <person name="Drula E."/>
            <person name="Hage H."/>
            <person name="Chaduli D."/>
            <person name="Favel A."/>
            <person name="Grisel S."/>
            <person name="Henrissat B."/>
            <person name="Herpoel-Gimbert I."/>
            <person name="Ruiz-Duenas F.J."/>
            <person name="Chevret D."/>
            <person name="Hainaut M."/>
            <person name="Lin J."/>
            <person name="Wang M."/>
            <person name="Pangilinan J."/>
            <person name="Lipzen A."/>
            <person name="Lesage-Meessen L."/>
            <person name="Navarro D."/>
            <person name="Riley R."/>
            <person name="Grigoriev I.V."/>
            <person name="Zhou S."/>
            <person name="Raouche S."/>
            <person name="Rosso M.N."/>
        </authorList>
    </citation>
    <scope>NUCLEOTIDE SEQUENCE [LARGE SCALE GENOMIC DNA]</scope>
    <source>
        <strain evidence="2 3">BRFM 1820</strain>
    </source>
</reference>
<proteinExistence type="predicted"/>
<feature type="region of interest" description="Disordered" evidence="1">
    <location>
        <begin position="63"/>
        <end position="92"/>
    </location>
</feature>
<organism evidence="2 3">
    <name type="scientific">Lentinus brumalis</name>
    <dbReference type="NCBI Taxonomy" id="2498619"/>
    <lineage>
        <taxon>Eukaryota</taxon>
        <taxon>Fungi</taxon>
        <taxon>Dikarya</taxon>
        <taxon>Basidiomycota</taxon>
        <taxon>Agaricomycotina</taxon>
        <taxon>Agaricomycetes</taxon>
        <taxon>Polyporales</taxon>
        <taxon>Polyporaceae</taxon>
        <taxon>Lentinus</taxon>
    </lineage>
</organism>
<feature type="compositionally biased region" description="Polar residues" evidence="1">
    <location>
        <begin position="64"/>
        <end position="73"/>
    </location>
</feature>
<accession>A0A371D5J2</accession>
<gene>
    <name evidence="2" type="ORF">OH76DRAFT_1484484</name>
</gene>